<dbReference type="Proteomes" id="UP000632849">
    <property type="component" value="Unassembled WGS sequence"/>
</dbReference>
<dbReference type="SUPFAM" id="SSF56059">
    <property type="entry name" value="Glutathione synthetase ATP-binding domain-like"/>
    <property type="match status" value="1"/>
</dbReference>
<feature type="region of interest" description="Disordered" evidence="5">
    <location>
        <begin position="423"/>
        <end position="447"/>
    </location>
</feature>
<evidence type="ECO:0000313" key="7">
    <source>
        <dbReference type="EMBL" id="GHG02032.1"/>
    </source>
</evidence>
<proteinExistence type="predicted"/>
<dbReference type="InterPro" id="IPR011761">
    <property type="entry name" value="ATP-grasp"/>
</dbReference>
<sequence>MSAPALPRLGICHAPDGAANLREVFRAARDLCVPVLLVDARVAAAHPDLVALASRILECHVLPATDDPESDPGPVTGLGLAGVTTFHDDELERADALDRLVRGAPAPAVEAPWDKLVQRRVLHAAGLSAVRAAPVESPDDLHRAYAELGGPCVLKPRRAAGGRGIAFLDGPDEVAAHAAARRVWDGMLLETRIPAAPHPAGTPWLGSLVSVETVSAGTRRIHLGVLDKLPVAVGRHEGPEGTDAVNVQGDILPSVLPADLLDRARDLTGRALDALGVRDRVTHTELLLTPSGLEVMEVNGRLAGHTARLFRLVGAPDPVRTALAAALGAEPDAPFEPDGTAAGLFPTFRHRTGTVRTALRPRDLRELPGVQAVDELAGDGDEKAALQYRMTNLTVRADDRPGLDGVITRVLATLTEGFADPAGLPDPVAAAAAPPGPDPTMEHPTCV</sequence>
<comment type="caution">
    <text evidence="7">The sequence shown here is derived from an EMBL/GenBank/DDBJ whole genome shotgun (WGS) entry which is preliminary data.</text>
</comment>
<dbReference type="RefSeq" id="WP_190042058.1">
    <property type="nucleotide sequence ID" value="NZ_BNBE01000001.1"/>
</dbReference>
<reference evidence="7" key="2">
    <citation type="submission" date="2020-09" db="EMBL/GenBank/DDBJ databases">
        <authorList>
            <person name="Sun Q."/>
            <person name="Ohkuma M."/>
        </authorList>
    </citation>
    <scope>NUCLEOTIDE SEQUENCE</scope>
    <source>
        <strain evidence="7">JCM 4122</strain>
    </source>
</reference>
<dbReference type="PROSITE" id="PS50975">
    <property type="entry name" value="ATP_GRASP"/>
    <property type="match status" value="1"/>
</dbReference>
<feature type="domain" description="ATP-grasp" evidence="6">
    <location>
        <begin position="119"/>
        <end position="327"/>
    </location>
</feature>
<dbReference type="GO" id="GO:0016874">
    <property type="term" value="F:ligase activity"/>
    <property type="evidence" value="ECO:0007669"/>
    <property type="project" value="UniProtKB-KW"/>
</dbReference>
<keyword evidence="1" id="KW-0436">Ligase</keyword>
<evidence type="ECO:0000256" key="4">
    <source>
        <dbReference type="PROSITE-ProRule" id="PRU00409"/>
    </source>
</evidence>
<dbReference type="EMBL" id="BNBE01000001">
    <property type="protein sequence ID" value="GHG02032.1"/>
    <property type="molecule type" value="Genomic_DNA"/>
</dbReference>
<dbReference type="GO" id="GO:0005524">
    <property type="term" value="F:ATP binding"/>
    <property type="evidence" value="ECO:0007669"/>
    <property type="project" value="UniProtKB-UniRule"/>
</dbReference>
<name>A0A919BNE2_STRFL</name>
<keyword evidence="8" id="KW-1185">Reference proteome</keyword>
<evidence type="ECO:0000256" key="3">
    <source>
        <dbReference type="ARBA" id="ARBA00022840"/>
    </source>
</evidence>
<dbReference type="PANTHER" id="PTHR43585">
    <property type="entry name" value="FUMIPYRROLE BIOSYNTHESIS PROTEIN C"/>
    <property type="match status" value="1"/>
</dbReference>
<keyword evidence="2 4" id="KW-0547">Nucleotide-binding</keyword>
<dbReference type="PANTHER" id="PTHR43585:SF2">
    <property type="entry name" value="ATP-GRASP ENZYME FSQD"/>
    <property type="match status" value="1"/>
</dbReference>
<evidence type="ECO:0000256" key="5">
    <source>
        <dbReference type="SAM" id="MobiDB-lite"/>
    </source>
</evidence>
<gene>
    <name evidence="7" type="ORF">GCM10017667_37100</name>
</gene>
<evidence type="ECO:0000313" key="8">
    <source>
        <dbReference type="Proteomes" id="UP000632849"/>
    </source>
</evidence>
<protein>
    <recommendedName>
        <fullName evidence="6">ATP-grasp domain-containing protein</fullName>
    </recommendedName>
</protein>
<dbReference type="InterPro" id="IPR052032">
    <property type="entry name" value="ATP-dep_AA_Ligase"/>
</dbReference>
<evidence type="ECO:0000259" key="6">
    <source>
        <dbReference type="PROSITE" id="PS50975"/>
    </source>
</evidence>
<feature type="compositionally biased region" description="Low complexity" evidence="5">
    <location>
        <begin position="423"/>
        <end position="433"/>
    </location>
</feature>
<reference evidence="7" key="1">
    <citation type="journal article" date="2014" name="Int. J. Syst. Evol. Microbiol.">
        <title>Complete genome sequence of Corynebacterium casei LMG S-19264T (=DSM 44701T), isolated from a smear-ripened cheese.</title>
        <authorList>
            <consortium name="US DOE Joint Genome Institute (JGI-PGF)"/>
            <person name="Walter F."/>
            <person name="Albersmeier A."/>
            <person name="Kalinowski J."/>
            <person name="Ruckert C."/>
        </authorList>
    </citation>
    <scope>NUCLEOTIDE SEQUENCE</scope>
    <source>
        <strain evidence="7">JCM 4122</strain>
    </source>
</reference>
<dbReference type="GO" id="GO:0046872">
    <property type="term" value="F:metal ion binding"/>
    <property type="evidence" value="ECO:0007669"/>
    <property type="project" value="InterPro"/>
</dbReference>
<keyword evidence="3 4" id="KW-0067">ATP-binding</keyword>
<dbReference type="AlphaFoldDB" id="A0A919BNE2"/>
<organism evidence="7 8">
    <name type="scientific">Streptomyces filamentosus</name>
    <name type="common">Streptomyces roseosporus</name>
    <dbReference type="NCBI Taxonomy" id="67294"/>
    <lineage>
        <taxon>Bacteria</taxon>
        <taxon>Bacillati</taxon>
        <taxon>Actinomycetota</taxon>
        <taxon>Actinomycetes</taxon>
        <taxon>Kitasatosporales</taxon>
        <taxon>Streptomycetaceae</taxon>
        <taxon>Streptomyces</taxon>
    </lineage>
</organism>
<evidence type="ECO:0000256" key="2">
    <source>
        <dbReference type="ARBA" id="ARBA00022741"/>
    </source>
</evidence>
<evidence type="ECO:0000256" key="1">
    <source>
        <dbReference type="ARBA" id="ARBA00022598"/>
    </source>
</evidence>
<dbReference type="Gene3D" id="3.30.470.20">
    <property type="entry name" value="ATP-grasp fold, B domain"/>
    <property type="match status" value="1"/>
</dbReference>
<accession>A0A919BNE2</accession>